<dbReference type="CDD" id="cd00519">
    <property type="entry name" value="Lipase_3"/>
    <property type="match status" value="1"/>
</dbReference>
<dbReference type="SUPFAM" id="SSF53474">
    <property type="entry name" value="alpha/beta-Hydrolases"/>
    <property type="match status" value="2"/>
</dbReference>
<dbReference type="PANTHER" id="PTHR45856:SF24">
    <property type="entry name" value="FUNGAL LIPASE-LIKE DOMAIN-CONTAINING PROTEIN"/>
    <property type="match status" value="1"/>
</dbReference>
<dbReference type="InterPro" id="IPR029058">
    <property type="entry name" value="AB_hydrolase_fold"/>
</dbReference>
<feature type="domain" description="AB hydrolase-1" evidence="2">
    <location>
        <begin position="404"/>
        <end position="570"/>
    </location>
</feature>
<comment type="caution">
    <text evidence="4">The sequence shown here is derived from an EMBL/GenBank/DDBJ whole genome shotgun (WGS) entry which is preliminary data.</text>
</comment>
<dbReference type="Gene3D" id="3.40.50.1820">
    <property type="entry name" value="alpha/beta hydrolase"/>
    <property type="match status" value="2"/>
</dbReference>
<name>A0ABR1FIF7_AURAN</name>
<proteinExistence type="predicted"/>
<sequence length="623" mass="66807">MWQPLGLALALASVAGAQTDVSSLVRAALVAEASYCATTLPPSLEAINISAIIEVQHERAIVGYDAQNHSLFVSFRGTSNVENWLENVDGFKTSPYEDDSDAAVMEGMSDWYHDLKGGVVEALAKAKDTHFPTTALAPLYATGHSAGGACATLFGVDVWRGNVSGYALTDAFSFGSPRLGNAAFAAYFEKVRDAAGARSYRVTHAEDVIPHLPQRLLNFLHVPGELWQANDTLAVVACSDSASAEDPNCSDACAPLGCTSKADHLRYLGVPLGKHGAPVCETLKTSAGINYVIHGDKHAAVCAIFLQGVAASLDNNRFLLAALRRAGDVSDVCVVAVDAVGIGGSVAPLDAREYSVARSARDVRDVLETVNWLRAVSARSAYVGAYEATQPRPDLGPTRPRRSRAHVVGHSMGGMVAMEFAASHPDRVASLALLSTTAHRRALDYVPRAAAVPNGLRLLRARSPADRARVDVAFHFSRHFLSAPVSDAEREDLGGATGSDRKRRWREFYVAEGNDASERQDPRVLRHQVRAACRWRLGRRGLERLRGLRVLVAHGREDVVVRPSSARHLYRALAEDPPGCCAAAAAPRGDKHLLVLADAAHMVTSSHAPRLAATLRAFWAGTY</sequence>
<protein>
    <submittedName>
        <fullName evidence="4">A1 phospholipase</fullName>
    </submittedName>
</protein>
<gene>
    <name evidence="4" type="ORF">SO694_00073150</name>
</gene>
<evidence type="ECO:0000313" key="4">
    <source>
        <dbReference type="EMBL" id="KAK7231329.1"/>
    </source>
</evidence>
<accession>A0ABR1FIF7</accession>
<feature type="domain" description="Fungal lipase-type" evidence="3">
    <location>
        <begin position="72"/>
        <end position="214"/>
    </location>
</feature>
<dbReference type="InterPro" id="IPR051218">
    <property type="entry name" value="Sec_MonoDiacylglyc_Lipase"/>
</dbReference>
<organism evidence="4 5">
    <name type="scientific">Aureococcus anophagefferens</name>
    <name type="common">Harmful bloom alga</name>
    <dbReference type="NCBI Taxonomy" id="44056"/>
    <lineage>
        <taxon>Eukaryota</taxon>
        <taxon>Sar</taxon>
        <taxon>Stramenopiles</taxon>
        <taxon>Ochrophyta</taxon>
        <taxon>Pelagophyceae</taxon>
        <taxon>Pelagomonadales</taxon>
        <taxon>Pelagomonadaceae</taxon>
        <taxon>Aureococcus</taxon>
    </lineage>
</organism>
<dbReference type="EMBL" id="JBBJCI010000417">
    <property type="protein sequence ID" value="KAK7231329.1"/>
    <property type="molecule type" value="Genomic_DNA"/>
</dbReference>
<dbReference type="Pfam" id="PF00561">
    <property type="entry name" value="Abhydrolase_1"/>
    <property type="match status" value="1"/>
</dbReference>
<dbReference type="Proteomes" id="UP001363151">
    <property type="component" value="Unassembled WGS sequence"/>
</dbReference>
<dbReference type="Pfam" id="PF01764">
    <property type="entry name" value="Lipase_3"/>
    <property type="match status" value="1"/>
</dbReference>
<dbReference type="PANTHER" id="PTHR45856">
    <property type="entry name" value="ALPHA/BETA-HYDROLASES SUPERFAMILY PROTEIN"/>
    <property type="match status" value="1"/>
</dbReference>
<evidence type="ECO:0000259" key="2">
    <source>
        <dbReference type="Pfam" id="PF00561"/>
    </source>
</evidence>
<feature type="chain" id="PRO_5045240395" evidence="1">
    <location>
        <begin position="18"/>
        <end position="623"/>
    </location>
</feature>
<reference evidence="4 5" key="1">
    <citation type="submission" date="2024-03" db="EMBL/GenBank/DDBJ databases">
        <title>Aureococcus anophagefferens CCMP1851 and Kratosvirus quantuckense: Draft genome of a second virus-susceptible host strain in the model system.</title>
        <authorList>
            <person name="Chase E."/>
            <person name="Truchon A.R."/>
            <person name="Schepens W."/>
            <person name="Wilhelm S.W."/>
        </authorList>
    </citation>
    <scope>NUCLEOTIDE SEQUENCE [LARGE SCALE GENOMIC DNA]</scope>
    <source>
        <strain evidence="4 5">CCMP1851</strain>
    </source>
</reference>
<evidence type="ECO:0000313" key="5">
    <source>
        <dbReference type="Proteomes" id="UP001363151"/>
    </source>
</evidence>
<keyword evidence="1" id="KW-0732">Signal</keyword>
<dbReference type="InterPro" id="IPR002921">
    <property type="entry name" value="Fungal_lipase-type"/>
</dbReference>
<feature type="signal peptide" evidence="1">
    <location>
        <begin position="1"/>
        <end position="17"/>
    </location>
</feature>
<evidence type="ECO:0000259" key="3">
    <source>
        <dbReference type="Pfam" id="PF01764"/>
    </source>
</evidence>
<dbReference type="InterPro" id="IPR000073">
    <property type="entry name" value="AB_hydrolase_1"/>
</dbReference>
<keyword evidence="5" id="KW-1185">Reference proteome</keyword>
<evidence type="ECO:0000256" key="1">
    <source>
        <dbReference type="SAM" id="SignalP"/>
    </source>
</evidence>